<protein>
    <submittedName>
        <fullName evidence="2">Putative ovule protein</fullName>
    </submittedName>
</protein>
<reference evidence="2" key="1">
    <citation type="submission" date="2015-12" db="EMBL/GenBank/DDBJ databases">
        <title>Gene expression during late stages of embryo sac development: a critical building block for successful pollen-pistil interactions.</title>
        <authorList>
            <person name="Liu Y."/>
            <person name="Joly V."/>
            <person name="Sabar M."/>
            <person name="Matton D.P."/>
        </authorList>
    </citation>
    <scope>NUCLEOTIDE SEQUENCE</scope>
</reference>
<keyword evidence="1" id="KW-1133">Transmembrane helix</keyword>
<name>A0A0V0GI90_SOLCH</name>
<sequence length="77" mass="9140">MKQQQDHCALLQRFQENWQKLCFYHMLPQALLCTFGILYKTLDIYPSMFQHLPQKLGSADETWANHQAWQTSFHPAS</sequence>
<evidence type="ECO:0000313" key="2">
    <source>
        <dbReference type="EMBL" id="JAP07674.1"/>
    </source>
</evidence>
<organism evidence="2">
    <name type="scientific">Solanum chacoense</name>
    <name type="common">Chaco potato</name>
    <dbReference type="NCBI Taxonomy" id="4108"/>
    <lineage>
        <taxon>Eukaryota</taxon>
        <taxon>Viridiplantae</taxon>
        <taxon>Streptophyta</taxon>
        <taxon>Embryophyta</taxon>
        <taxon>Tracheophyta</taxon>
        <taxon>Spermatophyta</taxon>
        <taxon>Magnoliopsida</taxon>
        <taxon>eudicotyledons</taxon>
        <taxon>Gunneridae</taxon>
        <taxon>Pentapetalae</taxon>
        <taxon>asterids</taxon>
        <taxon>lamiids</taxon>
        <taxon>Solanales</taxon>
        <taxon>Solanaceae</taxon>
        <taxon>Solanoideae</taxon>
        <taxon>Solaneae</taxon>
        <taxon>Solanum</taxon>
    </lineage>
</organism>
<dbReference type="AlphaFoldDB" id="A0A0V0GI90"/>
<evidence type="ECO:0000256" key="1">
    <source>
        <dbReference type="SAM" id="Phobius"/>
    </source>
</evidence>
<dbReference type="EMBL" id="GEDG01038262">
    <property type="protein sequence ID" value="JAP07674.1"/>
    <property type="molecule type" value="Transcribed_RNA"/>
</dbReference>
<keyword evidence="1" id="KW-0812">Transmembrane</keyword>
<proteinExistence type="predicted"/>
<accession>A0A0V0GI90</accession>
<keyword evidence="1" id="KW-0472">Membrane</keyword>
<feature type="transmembrane region" description="Helical" evidence="1">
    <location>
        <begin position="21"/>
        <end position="39"/>
    </location>
</feature>